<dbReference type="AlphaFoldDB" id="A0A1J0KVD2"/>
<dbReference type="Gene3D" id="3.40.630.10">
    <property type="entry name" value="Zn peptidases"/>
    <property type="match status" value="1"/>
</dbReference>
<dbReference type="PIRSF" id="PIRSF039012">
    <property type="entry name" value="ASP"/>
    <property type="match status" value="1"/>
</dbReference>
<dbReference type="STRING" id="1542390.KX01_1393"/>
<proteinExistence type="predicted"/>
<dbReference type="Proteomes" id="UP000182521">
    <property type="component" value="Chromosome"/>
</dbReference>
<evidence type="ECO:0000256" key="4">
    <source>
        <dbReference type="ARBA" id="ARBA00022833"/>
    </source>
</evidence>
<comment type="cofactor">
    <cofactor evidence="1">
        <name>Zn(2+)</name>
        <dbReference type="ChEBI" id="CHEBI:29105"/>
    </cofactor>
</comment>
<keyword evidence="4" id="KW-0862">Zinc</keyword>
<gene>
    <name evidence="6" type="ORF">KX01_1393</name>
</gene>
<name>A0A1J0KVD2_9GAMM</name>
<sequence>MKFILFDKTFQAGETATLAMPLPVLYSCAPMYLPIKIVNGSKPGPCLLLFGMVHGDEYNGIEIINNLIEKIDPKKLSGTIVAIPVLNIYGLINYPNKMQSGKSLEQSFPGDENGSFMERYAYNLTEQIIKKVDYSIQIRTGNVNHQILPQVYCNPEDEDSMRIARAFQAPVITGVNVNSSSIRKIHQALDIPFICYEAGEAIRFDNESINIGMEGIRNVMKKLNLLDEELEQTVKPILSEDAEWTISDTSGILRTEIELGTRVKKNQRIGHLTDPFGNADNVSLISPIDGIILGINNNPLIKEGDKVFKVASFHDDKKAEAKLEDWEEIAKENFNTNE</sequence>
<evidence type="ECO:0000256" key="2">
    <source>
        <dbReference type="ARBA" id="ARBA00022723"/>
    </source>
</evidence>
<dbReference type="SUPFAM" id="SSF53187">
    <property type="entry name" value="Zn-dependent exopeptidases"/>
    <property type="match status" value="1"/>
</dbReference>
<feature type="domain" description="Succinylglutamate desuccinylase/Aspartoacylase catalytic" evidence="5">
    <location>
        <begin position="43"/>
        <end position="221"/>
    </location>
</feature>
<organism evidence="6 7">
    <name type="scientific">Francisella frigiditurris</name>
    <dbReference type="NCBI Taxonomy" id="1542390"/>
    <lineage>
        <taxon>Bacteria</taxon>
        <taxon>Pseudomonadati</taxon>
        <taxon>Pseudomonadota</taxon>
        <taxon>Gammaproteobacteria</taxon>
        <taxon>Thiotrichales</taxon>
        <taxon>Francisellaceae</taxon>
        <taxon>Francisella</taxon>
    </lineage>
</organism>
<keyword evidence="3" id="KW-0378">Hydrolase</keyword>
<dbReference type="GO" id="GO:0016811">
    <property type="term" value="F:hydrolase activity, acting on carbon-nitrogen (but not peptide) bonds, in linear amides"/>
    <property type="evidence" value="ECO:0007669"/>
    <property type="project" value="InterPro"/>
</dbReference>
<dbReference type="KEGG" id="frc:KX01_1393"/>
<evidence type="ECO:0000259" key="5">
    <source>
        <dbReference type="Pfam" id="PF24827"/>
    </source>
</evidence>
<dbReference type="PANTHER" id="PTHR37326:SF2">
    <property type="entry name" value="SUCCINYLGLUTAMATE DESUCCINYLASE_ASPARTOACYLASE FAMILY PROTEIN"/>
    <property type="match status" value="1"/>
</dbReference>
<protein>
    <submittedName>
        <fullName evidence="6">Succinylglutamate desuccinylase / Aspartoacylase family protein</fullName>
    </submittedName>
</protein>
<accession>A0A1J0KVD2</accession>
<dbReference type="GO" id="GO:0046872">
    <property type="term" value="F:metal ion binding"/>
    <property type="evidence" value="ECO:0007669"/>
    <property type="project" value="UniProtKB-KW"/>
</dbReference>
<evidence type="ECO:0000313" key="7">
    <source>
        <dbReference type="Proteomes" id="UP000182521"/>
    </source>
</evidence>
<reference evidence="7" key="1">
    <citation type="submission" date="2014-10" db="EMBL/GenBank/DDBJ databases">
        <authorList>
            <person name="Kuske C.R."/>
            <person name="Challacombe J.F."/>
            <person name="Daligault H.E."/>
            <person name="Davenport K.W."/>
            <person name="Johnson S.L."/>
            <person name="Siddaramappa S."/>
            <person name="Petersen J.M."/>
        </authorList>
    </citation>
    <scope>NUCLEOTIDE SEQUENCE [LARGE SCALE GENOMIC DNA]</scope>
    <source>
        <strain evidence="7">CA97-1460</strain>
    </source>
</reference>
<evidence type="ECO:0000256" key="1">
    <source>
        <dbReference type="ARBA" id="ARBA00001947"/>
    </source>
</evidence>
<dbReference type="PANTHER" id="PTHR37326">
    <property type="entry name" value="BLL3975 PROTEIN"/>
    <property type="match status" value="1"/>
</dbReference>
<dbReference type="RefSeq" id="WP_071664288.1">
    <property type="nucleotide sequence ID" value="NZ_CP009654.1"/>
</dbReference>
<dbReference type="Pfam" id="PF24827">
    <property type="entry name" value="AstE_AspA_cat"/>
    <property type="match status" value="1"/>
</dbReference>
<dbReference type="InterPro" id="IPR055438">
    <property type="entry name" value="AstE_AspA_cat"/>
</dbReference>
<dbReference type="InterPro" id="IPR043795">
    <property type="entry name" value="N-alpha-Ac-DABA-like"/>
</dbReference>
<dbReference type="CDD" id="cd06251">
    <property type="entry name" value="M14_ASTE_ASPA-like"/>
    <property type="match status" value="1"/>
</dbReference>
<evidence type="ECO:0000313" key="6">
    <source>
        <dbReference type="EMBL" id="APC97572.1"/>
    </source>
</evidence>
<dbReference type="OrthoDB" id="9782876at2"/>
<dbReference type="EMBL" id="CP009654">
    <property type="protein sequence ID" value="APC97572.1"/>
    <property type="molecule type" value="Genomic_DNA"/>
</dbReference>
<evidence type="ECO:0000256" key="3">
    <source>
        <dbReference type="ARBA" id="ARBA00022801"/>
    </source>
</evidence>
<dbReference type="PROSITE" id="PS51257">
    <property type="entry name" value="PROKAR_LIPOPROTEIN"/>
    <property type="match status" value="1"/>
</dbReference>
<dbReference type="GO" id="GO:0016788">
    <property type="term" value="F:hydrolase activity, acting on ester bonds"/>
    <property type="evidence" value="ECO:0007669"/>
    <property type="project" value="InterPro"/>
</dbReference>
<keyword evidence="2" id="KW-0479">Metal-binding</keyword>
<keyword evidence="7" id="KW-1185">Reference proteome</keyword>
<dbReference type="InterPro" id="IPR053138">
    <property type="entry name" value="N-alpha-Ac-DABA_deacetylase"/>
</dbReference>